<dbReference type="AlphaFoldDB" id="A0A9Q0MXX7"/>
<dbReference type="EMBL" id="WJQU01000003">
    <property type="protein sequence ID" value="KAJ6639274.1"/>
    <property type="molecule type" value="Genomic_DNA"/>
</dbReference>
<comment type="caution">
    <text evidence="4">The sequence shown here is derived from an EMBL/GenBank/DDBJ whole genome shotgun (WGS) entry which is preliminary data.</text>
</comment>
<dbReference type="GO" id="GO:0015074">
    <property type="term" value="P:DNA integration"/>
    <property type="evidence" value="ECO:0007669"/>
    <property type="project" value="InterPro"/>
</dbReference>
<evidence type="ECO:0000313" key="4">
    <source>
        <dbReference type="EMBL" id="KAJ6639274.1"/>
    </source>
</evidence>
<protein>
    <recommendedName>
        <fullName evidence="3">Tyr recombinase domain-containing protein</fullName>
    </recommendedName>
</protein>
<sequence>MKIDSEFCSDIENGAHEAATAIIPTKSKELYESAYNSFIDWCKLKNTDSVVEKVLTAYFNEKSKGINGAKGLSAYVSLLAFIKRKNIGHKPKQSDILNRANFEKFIVEVDEQNNLLLKVAFIIGIGGACRKIEMLKLTTDEVFDNGDHVLVSIVDTKNYEPRQFMVTAGSVNQVDLLAILRRYIALRPKNVSHNRFFVGYRSGKCINQPVGINSFASMPQKIATFLGLTNIKSFTGHCFRRSWATILAEAEAGMTCIKRTGGWKSVKVVERYIQNTLTSKRKAAQTIFGKDEPSTSKKLVTNESVNAESSSFGKDELNTSKKLVTNESVNAESSSEATFEVISFTSSQVNEMSLSVVTPKVNANPPVLSNPIPAVPANIAEKKTNRSVKRDVDVLICVIKNSHEMRALKAQAALCFEEYCEPDEFCYMAAMFDPRYKSLKFAPPETREKAIDMLERLVALELDESMKVAEEM</sequence>
<dbReference type="InterPro" id="IPR002104">
    <property type="entry name" value="Integrase_catalytic"/>
</dbReference>
<proteinExistence type="predicted"/>
<gene>
    <name evidence="4" type="ORF">Bhyg_12017</name>
</gene>
<keyword evidence="2" id="KW-0233">DNA recombination</keyword>
<dbReference type="InterPro" id="IPR011010">
    <property type="entry name" value="DNA_brk_join_enz"/>
</dbReference>
<reference evidence="4" key="1">
    <citation type="submission" date="2022-07" db="EMBL/GenBank/DDBJ databases">
        <authorList>
            <person name="Trinca V."/>
            <person name="Uliana J.V.C."/>
            <person name="Torres T.T."/>
            <person name="Ward R.J."/>
            <person name="Monesi N."/>
        </authorList>
    </citation>
    <scope>NUCLEOTIDE SEQUENCE</scope>
    <source>
        <strain evidence="4">HSMRA1968</strain>
        <tissue evidence="4">Whole embryos</tissue>
    </source>
</reference>
<accession>A0A9Q0MXX7</accession>
<evidence type="ECO:0000256" key="1">
    <source>
        <dbReference type="ARBA" id="ARBA00023125"/>
    </source>
</evidence>
<evidence type="ECO:0000259" key="3">
    <source>
        <dbReference type="PROSITE" id="PS51898"/>
    </source>
</evidence>
<feature type="domain" description="Tyr recombinase" evidence="3">
    <location>
        <begin position="92"/>
        <end position="285"/>
    </location>
</feature>
<dbReference type="GO" id="GO:0003677">
    <property type="term" value="F:DNA binding"/>
    <property type="evidence" value="ECO:0007669"/>
    <property type="project" value="UniProtKB-KW"/>
</dbReference>
<dbReference type="Proteomes" id="UP001151699">
    <property type="component" value="Chromosome X"/>
</dbReference>
<dbReference type="InterPro" id="IPR013762">
    <property type="entry name" value="Integrase-like_cat_sf"/>
</dbReference>
<dbReference type="Pfam" id="PF00589">
    <property type="entry name" value="Phage_integrase"/>
    <property type="match status" value="1"/>
</dbReference>
<evidence type="ECO:0000313" key="5">
    <source>
        <dbReference type="Proteomes" id="UP001151699"/>
    </source>
</evidence>
<organism evidence="4 5">
    <name type="scientific">Pseudolycoriella hygida</name>
    <dbReference type="NCBI Taxonomy" id="35572"/>
    <lineage>
        <taxon>Eukaryota</taxon>
        <taxon>Metazoa</taxon>
        <taxon>Ecdysozoa</taxon>
        <taxon>Arthropoda</taxon>
        <taxon>Hexapoda</taxon>
        <taxon>Insecta</taxon>
        <taxon>Pterygota</taxon>
        <taxon>Neoptera</taxon>
        <taxon>Endopterygota</taxon>
        <taxon>Diptera</taxon>
        <taxon>Nematocera</taxon>
        <taxon>Sciaroidea</taxon>
        <taxon>Sciaridae</taxon>
        <taxon>Pseudolycoriella</taxon>
    </lineage>
</organism>
<dbReference type="GO" id="GO:0006310">
    <property type="term" value="P:DNA recombination"/>
    <property type="evidence" value="ECO:0007669"/>
    <property type="project" value="UniProtKB-KW"/>
</dbReference>
<dbReference type="SUPFAM" id="SSF56349">
    <property type="entry name" value="DNA breaking-rejoining enzymes"/>
    <property type="match status" value="1"/>
</dbReference>
<evidence type="ECO:0000256" key="2">
    <source>
        <dbReference type="ARBA" id="ARBA00023172"/>
    </source>
</evidence>
<dbReference type="PANTHER" id="PTHR30349">
    <property type="entry name" value="PHAGE INTEGRASE-RELATED"/>
    <property type="match status" value="1"/>
</dbReference>
<dbReference type="OrthoDB" id="5914923at2759"/>
<dbReference type="PROSITE" id="PS51898">
    <property type="entry name" value="TYR_RECOMBINASE"/>
    <property type="match status" value="1"/>
</dbReference>
<keyword evidence="5" id="KW-1185">Reference proteome</keyword>
<dbReference type="PANTHER" id="PTHR30349:SF41">
    <property type="entry name" value="INTEGRASE_RECOMBINASE PROTEIN MJ0367-RELATED"/>
    <property type="match status" value="1"/>
</dbReference>
<keyword evidence="1" id="KW-0238">DNA-binding</keyword>
<dbReference type="Gene3D" id="1.10.443.10">
    <property type="entry name" value="Intergrase catalytic core"/>
    <property type="match status" value="1"/>
</dbReference>
<dbReference type="InterPro" id="IPR050090">
    <property type="entry name" value="Tyrosine_recombinase_XerCD"/>
</dbReference>
<name>A0A9Q0MXX7_9DIPT</name>